<dbReference type="AlphaFoldDB" id="A0AAW9S5C6"/>
<evidence type="ECO:0000313" key="2">
    <source>
        <dbReference type="EMBL" id="MEN7550375.1"/>
    </source>
</evidence>
<accession>A0AAW9S5C6</accession>
<sequence>MTRSYLPPNDHQSEQKGCLGILLIGLGLLVLPGFLHSLFHNSLEPFWEDFLQLSLFGLGPMFFGFRMYIKSQWQKKLEQERLIENQLIRLATSQHGLLTVVDVMLTLKITSAEAKKVLEDLHTKGVVNIDLAEEVIIYRLNDYLTKKEKDRFINEEKKGLYSTGDG</sequence>
<keyword evidence="3" id="KW-1185">Reference proteome</keyword>
<comment type="caution">
    <text evidence="2">The sequence shown here is derived from an EMBL/GenBank/DDBJ whole genome shotgun (WGS) entry which is preliminary data.</text>
</comment>
<protein>
    <recommendedName>
        <fullName evidence="4">PCI domain-containing protein</fullName>
    </recommendedName>
</protein>
<name>A0AAW9S5C6_9BACT</name>
<dbReference type="Proteomes" id="UP001403385">
    <property type="component" value="Unassembled WGS sequence"/>
</dbReference>
<keyword evidence="1" id="KW-1133">Transmembrane helix</keyword>
<dbReference type="EMBL" id="JBDKWZ010000013">
    <property type="protein sequence ID" value="MEN7550375.1"/>
    <property type="molecule type" value="Genomic_DNA"/>
</dbReference>
<proteinExistence type="predicted"/>
<evidence type="ECO:0000256" key="1">
    <source>
        <dbReference type="SAM" id="Phobius"/>
    </source>
</evidence>
<organism evidence="2 3">
    <name type="scientific">Rapidithrix thailandica</name>
    <dbReference type="NCBI Taxonomy" id="413964"/>
    <lineage>
        <taxon>Bacteria</taxon>
        <taxon>Pseudomonadati</taxon>
        <taxon>Bacteroidota</taxon>
        <taxon>Cytophagia</taxon>
        <taxon>Cytophagales</taxon>
        <taxon>Flammeovirgaceae</taxon>
        <taxon>Rapidithrix</taxon>
    </lineage>
</organism>
<keyword evidence="1" id="KW-0472">Membrane</keyword>
<feature type="transmembrane region" description="Helical" evidence="1">
    <location>
        <begin position="51"/>
        <end position="69"/>
    </location>
</feature>
<evidence type="ECO:0008006" key="4">
    <source>
        <dbReference type="Google" id="ProtNLM"/>
    </source>
</evidence>
<gene>
    <name evidence="2" type="ORF">AAG747_20825</name>
</gene>
<dbReference type="RefSeq" id="WP_346823156.1">
    <property type="nucleotide sequence ID" value="NZ_JBDKWZ010000013.1"/>
</dbReference>
<feature type="transmembrane region" description="Helical" evidence="1">
    <location>
        <begin position="21"/>
        <end position="39"/>
    </location>
</feature>
<evidence type="ECO:0000313" key="3">
    <source>
        <dbReference type="Proteomes" id="UP001403385"/>
    </source>
</evidence>
<keyword evidence="1" id="KW-0812">Transmembrane</keyword>
<reference evidence="2 3" key="1">
    <citation type="submission" date="2024-04" db="EMBL/GenBank/DDBJ databases">
        <title>Novel genus in family Flammeovirgaceae.</title>
        <authorList>
            <person name="Nguyen T.H."/>
            <person name="Vuong T.Q."/>
            <person name="Le H."/>
            <person name="Kim S.-G."/>
        </authorList>
    </citation>
    <scope>NUCLEOTIDE SEQUENCE [LARGE SCALE GENOMIC DNA]</scope>
    <source>
        <strain evidence="2 3">JCM 23209</strain>
    </source>
</reference>